<keyword evidence="2" id="KW-1185">Reference proteome</keyword>
<dbReference type="EMBL" id="CASHSV030000311">
    <property type="protein sequence ID" value="CAJ2660712.1"/>
    <property type="molecule type" value="Genomic_DNA"/>
</dbReference>
<evidence type="ECO:0000313" key="1">
    <source>
        <dbReference type="EMBL" id="CAJ2660712.1"/>
    </source>
</evidence>
<reference evidence="1" key="1">
    <citation type="submission" date="2023-10" db="EMBL/GenBank/DDBJ databases">
        <authorList>
            <person name="Rodriguez Cubillos JULIANA M."/>
            <person name="De Vega J."/>
        </authorList>
    </citation>
    <scope>NUCLEOTIDE SEQUENCE</scope>
</reference>
<proteinExistence type="predicted"/>
<gene>
    <name evidence="1" type="ORF">MILVUS5_LOCUS26607</name>
</gene>
<comment type="caution">
    <text evidence="1">The sequence shown here is derived from an EMBL/GenBank/DDBJ whole genome shotgun (WGS) entry which is preliminary data.</text>
</comment>
<name>A0ACB0KU72_TRIPR</name>
<accession>A0ACB0KU72</accession>
<sequence length="177" mass="19569">MLRRDEDPLKWEEAAESLKGSHFEEVKRIVEDYRKEVVRMGGEKLRVGEVAGVAGRMAAVELNEGARVRVKESSEWVMESVHKGTDCYGVTTGHALQTELIRFLNAGIFGNGTEPCHTLPHNATRAAMLVRINTLLQGYSGIRYEILEAIAKLVNHNITPCLPLRGSISASVLTDRG</sequence>
<organism evidence="1 2">
    <name type="scientific">Trifolium pratense</name>
    <name type="common">Red clover</name>
    <dbReference type="NCBI Taxonomy" id="57577"/>
    <lineage>
        <taxon>Eukaryota</taxon>
        <taxon>Viridiplantae</taxon>
        <taxon>Streptophyta</taxon>
        <taxon>Embryophyta</taxon>
        <taxon>Tracheophyta</taxon>
        <taxon>Spermatophyta</taxon>
        <taxon>Magnoliopsida</taxon>
        <taxon>eudicotyledons</taxon>
        <taxon>Gunneridae</taxon>
        <taxon>Pentapetalae</taxon>
        <taxon>rosids</taxon>
        <taxon>fabids</taxon>
        <taxon>Fabales</taxon>
        <taxon>Fabaceae</taxon>
        <taxon>Papilionoideae</taxon>
        <taxon>50 kb inversion clade</taxon>
        <taxon>NPAAA clade</taxon>
        <taxon>Hologalegina</taxon>
        <taxon>IRL clade</taxon>
        <taxon>Trifolieae</taxon>
        <taxon>Trifolium</taxon>
    </lineage>
</organism>
<evidence type="ECO:0000313" key="2">
    <source>
        <dbReference type="Proteomes" id="UP001177021"/>
    </source>
</evidence>
<protein>
    <submittedName>
        <fullName evidence="1">Uncharacterized protein</fullName>
    </submittedName>
</protein>
<dbReference type="Proteomes" id="UP001177021">
    <property type="component" value="Unassembled WGS sequence"/>
</dbReference>